<keyword evidence="5" id="KW-1185">Reference proteome</keyword>
<dbReference type="AlphaFoldDB" id="A0A1H6G6I2"/>
<dbReference type="OrthoDB" id="105697at2157"/>
<dbReference type="PRINTS" id="PR01438">
    <property type="entry name" value="UNVRSLSTRESS"/>
</dbReference>
<feature type="compositionally biased region" description="Basic and acidic residues" evidence="2">
    <location>
        <begin position="41"/>
        <end position="56"/>
    </location>
</feature>
<dbReference type="InterPro" id="IPR014729">
    <property type="entry name" value="Rossmann-like_a/b/a_fold"/>
</dbReference>
<dbReference type="PANTHER" id="PTHR46268">
    <property type="entry name" value="STRESS RESPONSE PROTEIN NHAX"/>
    <property type="match status" value="1"/>
</dbReference>
<reference evidence="5" key="1">
    <citation type="submission" date="2016-10" db="EMBL/GenBank/DDBJ databases">
        <authorList>
            <person name="Varghese N."/>
            <person name="Submissions S."/>
        </authorList>
    </citation>
    <scope>NUCLEOTIDE SEQUENCE [LARGE SCALE GENOMIC DNA]</scope>
    <source>
        <strain evidence="5">CGMCC 1.8981</strain>
    </source>
</reference>
<evidence type="ECO:0000313" key="4">
    <source>
        <dbReference type="EMBL" id="SEH18048.1"/>
    </source>
</evidence>
<name>A0A1H6G6I2_9EURY</name>
<evidence type="ECO:0000259" key="3">
    <source>
        <dbReference type="Pfam" id="PF00582"/>
    </source>
</evidence>
<dbReference type="EMBL" id="FNWL01000005">
    <property type="protein sequence ID" value="SEH18048.1"/>
    <property type="molecule type" value="Genomic_DNA"/>
</dbReference>
<feature type="region of interest" description="Disordered" evidence="2">
    <location>
        <begin position="38"/>
        <end position="68"/>
    </location>
</feature>
<accession>A0A1H6G6I2</accession>
<dbReference type="Gene3D" id="3.40.50.620">
    <property type="entry name" value="HUPs"/>
    <property type="match status" value="1"/>
</dbReference>
<dbReference type="InterPro" id="IPR006015">
    <property type="entry name" value="Universal_stress_UspA"/>
</dbReference>
<dbReference type="PANTHER" id="PTHR46268:SF6">
    <property type="entry name" value="UNIVERSAL STRESS PROTEIN UP12"/>
    <property type="match status" value="1"/>
</dbReference>
<dbReference type="CDD" id="cd00293">
    <property type="entry name" value="USP-like"/>
    <property type="match status" value="1"/>
</dbReference>
<evidence type="ECO:0000313" key="5">
    <source>
        <dbReference type="Proteomes" id="UP000199112"/>
    </source>
</evidence>
<dbReference type="Pfam" id="PF00582">
    <property type="entry name" value="Usp"/>
    <property type="match status" value="1"/>
</dbReference>
<dbReference type="Proteomes" id="UP000199112">
    <property type="component" value="Unassembled WGS sequence"/>
</dbReference>
<evidence type="ECO:0000256" key="1">
    <source>
        <dbReference type="ARBA" id="ARBA00008791"/>
    </source>
</evidence>
<gene>
    <name evidence="4" type="ORF">SAMN04487967_3573</name>
</gene>
<comment type="similarity">
    <text evidence="1">Belongs to the universal stress protein A family.</text>
</comment>
<organism evidence="4 5">
    <name type="scientific">Natronorubrum sediminis</name>
    <dbReference type="NCBI Taxonomy" id="640943"/>
    <lineage>
        <taxon>Archaea</taxon>
        <taxon>Methanobacteriati</taxon>
        <taxon>Methanobacteriota</taxon>
        <taxon>Stenosarchaea group</taxon>
        <taxon>Halobacteria</taxon>
        <taxon>Halobacteriales</taxon>
        <taxon>Natrialbaceae</taxon>
        <taxon>Natronorubrum</taxon>
    </lineage>
</organism>
<dbReference type="RefSeq" id="WP_090508290.1">
    <property type="nucleotide sequence ID" value="NZ_FNWL01000005.1"/>
</dbReference>
<dbReference type="SUPFAM" id="SSF52402">
    <property type="entry name" value="Adenine nucleotide alpha hydrolases-like"/>
    <property type="match status" value="1"/>
</dbReference>
<evidence type="ECO:0000256" key="2">
    <source>
        <dbReference type="SAM" id="MobiDB-lite"/>
    </source>
</evidence>
<feature type="domain" description="UspA" evidence="3">
    <location>
        <begin position="1"/>
        <end position="137"/>
    </location>
</feature>
<sequence>MYRSLLLATDGTDGARQATDHAITLAEQLGASLHIVSVSEDGPHSSEKQDEMRSDPESDATSALEDAERAALERDLEVTTTVRHGVPQEEIVDAAETNAIDMVVLGTAGRTGLDHLVVGSVAEEVVRNAPVPVVTVRERT</sequence>
<protein>
    <submittedName>
        <fullName evidence="4">Nucleotide-binding universal stress protein, UspA family</fullName>
    </submittedName>
</protein>
<proteinExistence type="inferred from homology"/>
<dbReference type="InterPro" id="IPR006016">
    <property type="entry name" value="UspA"/>
</dbReference>